<evidence type="ECO:0000259" key="1">
    <source>
        <dbReference type="Pfam" id="PF13966"/>
    </source>
</evidence>
<dbReference type="EMBL" id="BAABME010034373">
    <property type="protein sequence ID" value="GAA0155833.1"/>
    <property type="molecule type" value="Genomic_DNA"/>
</dbReference>
<name>A0AAV3PXR3_LITER</name>
<proteinExistence type="predicted"/>
<organism evidence="2 3">
    <name type="scientific">Lithospermum erythrorhizon</name>
    <name type="common">Purple gromwell</name>
    <name type="synonym">Lithospermum officinale var. erythrorhizon</name>
    <dbReference type="NCBI Taxonomy" id="34254"/>
    <lineage>
        <taxon>Eukaryota</taxon>
        <taxon>Viridiplantae</taxon>
        <taxon>Streptophyta</taxon>
        <taxon>Embryophyta</taxon>
        <taxon>Tracheophyta</taxon>
        <taxon>Spermatophyta</taxon>
        <taxon>Magnoliopsida</taxon>
        <taxon>eudicotyledons</taxon>
        <taxon>Gunneridae</taxon>
        <taxon>Pentapetalae</taxon>
        <taxon>asterids</taxon>
        <taxon>lamiids</taxon>
        <taxon>Boraginales</taxon>
        <taxon>Boraginaceae</taxon>
        <taxon>Boraginoideae</taxon>
        <taxon>Lithospermeae</taxon>
        <taxon>Lithospermum</taxon>
    </lineage>
</organism>
<evidence type="ECO:0000313" key="2">
    <source>
        <dbReference type="EMBL" id="GAA0155833.1"/>
    </source>
</evidence>
<reference evidence="2 3" key="1">
    <citation type="submission" date="2024-01" db="EMBL/GenBank/DDBJ databases">
        <title>The complete chloroplast genome sequence of Lithospermum erythrorhizon: insights into the phylogenetic relationship among Boraginaceae species and the maternal lineages of purple gromwells.</title>
        <authorList>
            <person name="Okada T."/>
            <person name="Watanabe K."/>
        </authorList>
    </citation>
    <scope>NUCLEOTIDE SEQUENCE [LARGE SCALE GENOMIC DNA]</scope>
</reference>
<protein>
    <recommendedName>
        <fullName evidence="1">Reverse transcriptase zinc-binding domain-containing protein</fullName>
    </recommendedName>
</protein>
<dbReference type="AlphaFoldDB" id="A0AAV3PXR3"/>
<dbReference type="Pfam" id="PF13966">
    <property type="entry name" value="zf-RVT"/>
    <property type="match status" value="1"/>
</dbReference>
<evidence type="ECO:0000313" key="3">
    <source>
        <dbReference type="Proteomes" id="UP001454036"/>
    </source>
</evidence>
<feature type="domain" description="Reverse transcriptase zinc-binding" evidence="1">
    <location>
        <begin position="2"/>
        <end position="47"/>
    </location>
</feature>
<accession>A0AAV3PXR3</accession>
<gene>
    <name evidence="2" type="ORF">LIER_43333</name>
</gene>
<dbReference type="PANTHER" id="PTHR47746:SF74">
    <property type="entry name" value="RNA-DIRECTED DNA POLYMERASE (REVERSE TRANSCRIPTASE)-RELATED FAMILY PROTEIN-RELATED"/>
    <property type="match status" value="1"/>
</dbReference>
<comment type="caution">
    <text evidence="2">The sequence shown here is derived from an EMBL/GenBank/DDBJ whole genome shotgun (WGS) entry which is preliminary data.</text>
</comment>
<sequence>MLCHGRLPTKDRLISWGMDMDKGCVLCDKEESASHLFFYCGFSREMWRKILLHIKDHRAPGKWEEELQLALRRYKGKSFQNKLRRLGLYCVIYEVWRERNSRIFGNINRDIEQIVNSCICTIRHRVCIWKVPRNKLNWNICVEWGFLWIFWYRLFSFGVPL</sequence>
<dbReference type="Proteomes" id="UP001454036">
    <property type="component" value="Unassembled WGS sequence"/>
</dbReference>
<dbReference type="PANTHER" id="PTHR47746">
    <property type="entry name" value="ZF-RVT DOMAIN-CONTAINING PROTEIN"/>
    <property type="match status" value="1"/>
</dbReference>
<keyword evidence="3" id="KW-1185">Reference proteome</keyword>
<dbReference type="InterPro" id="IPR026960">
    <property type="entry name" value="RVT-Znf"/>
</dbReference>